<proteinExistence type="predicted"/>
<dbReference type="PROSITE" id="PS51257">
    <property type="entry name" value="PROKAR_LIPOPROTEIN"/>
    <property type="match status" value="1"/>
</dbReference>
<keyword evidence="3" id="KW-0812">Transmembrane</keyword>
<evidence type="ECO:0000256" key="4">
    <source>
        <dbReference type="SAM" id="SignalP"/>
    </source>
</evidence>
<dbReference type="EMBL" id="JAKMXF010000133">
    <property type="protein sequence ID" value="KAI6656715.1"/>
    <property type="molecule type" value="Genomic_DNA"/>
</dbReference>
<dbReference type="SUPFAM" id="SSF52058">
    <property type="entry name" value="L domain-like"/>
    <property type="match status" value="1"/>
</dbReference>
<comment type="caution">
    <text evidence="5">The sequence shown here is derived from an EMBL/GenBank/DDBJ whole genome shotgun (WGS) entry which is preliminary data.</text>
</comment>
<dbReference type="PROSITE" id="PS51450">
    <property type="entry name" value="LRR"/>
    <property type="match status" value="1"/>
</dbReference>
<dbReference type="PANTHER" id="PTHR24366">
    <property type="entry name" value="IG(IMMUNOGLOBULIN) AND LRR(LEUCINE RICH REPEAT) DOMAINS"/>
    <property type="match status" value="1"/>
</dbReference>
<keyword evidence="3" id="KW-1133">Transmembrane helix</keyword>
<feature type="signal peptide" evidence="4">
    <location>
        <begin position="1"/>
        <end position="18"/>
    </location>
</feature>
<sequence length="497" mass="54415">MLKLIIFVILVSVPISYACVLECTDSCYVKNEGDFGSNCNLIIDESALISAGLSDTEVSSILEISLSGVVTKLNFVLLIATEDISVTLVVADENVAVDTIQLNGPFIVADEFFREFPNLENLALTEVIFSDFPIFRFNSKMVTLECVDIEVSSGATDISWSFIAGLDSLTYVKFICEAQVNAENSPSAFVGLDSLTKIEFDKVDFSVALPSVFETIITLVEVSITNAGILNLEFIAPEIRDGILELDLTSNSINEERTDNFNGFVNLTRLILVDNRFTKLERVLFQEMQRLDTLDLSDNQIRSILTDTFYAIPTIMSVKIVNSLITTLDISILAPLVNLTLFALDENPLRCDCDTFWVARFYENFGISFESDSNANCVTPGGQLNNKIYLVDTYESCNQNYSCYCVSSSSNLGCGGYECLLGLPPTNATTISVVTNTTATTATTEPPEVNMPITEQELIIIFGLLGFLCLVILVLIVVLSISVCCCCCLGGDDAKII</sequence>
<evidence type="ECO:0000256" key="2">
    <source>
        <dbReference type="ARBA" id="ARBA00022737"/>
    </source>
</evidence>
<dbReference type="InterPro" id="IPR003591">
    <property type="entry name" value="Leu-rich_rpt_typical-subtyp"/>
</dbReference>
<feature type="transmembrane region" description="Helical" evidence="3">
    <location>
        <begin position="458"/>
        <end position="491"/>
    </location>
</feature>
<keyword evidence="2" id="KW-0677">Repeat</keyword>
<keyword evidence="3" id="KW-0472">Membrane</keyword>
<dbReference type="Pfam" id="PF13855">
    <property type="entry name" value="LRR_8"/>
    <property type="match status" value="1"/>
</dbReference>
<dbReference type="Gene3D" id="3.80.10.10">
    <property type="entry name" value="Ribonuclease Inhibitor"/>
    <property type="match status" value="1"/>
</dbReference>
<accession>A0AAV7K6U7</accession>
<dbReference type="AlphaFoldDB" id="A0AAV7K6U7"/>
<organism evidence="5 6">
    <name type="scientific">Oopsacas minuta</name>
    <dbReference type="NCBI Taxonomy" id="111878"/>
    <lineage>
        <taxon>Eukaryota</taxon>
        <taxon>Metazoa</taxon>
        <taxon>Porifera</taxon>
        <taxon>Hexactinellida</taxon>
        <taxon>Hexasterophora</taxon>
        <taxon>Lyssacinosida</taxon>
        <taxon>Leucopsacidae</taxon>
        <taxon>Oopsacas</taxon>
    </lineage>
</organism>
<keyword evidence="4" id="KW-0732">Signal</keyword>
<evidence type="ECO:0000256" key="3">
    <source>
        <dbReference type="SAM" id="Phobius"/>
    </source>
</evidence>
<reference evidence="5 6" key="1">
    <citation type="journal article" date="2023" name="BMC Biol.">
        <title>The compact genome of the sponge Oopsacas minuta (Hexactinellida) is lacking key metazoan core genes.</title>
        <authorList>
            <person name="Santini S."/>
            <person name="Schenkelaars Q."/>
            <person name="Jourda C."/>
            <person name="Duchesne M."/>
            <person name="Belahbib H."/>
            <person name="Rocher C."/>
            <person name="Selva M."/>
            <person name="Riesgo A."/>
            <person name="Vervoort M."/>
            <person name="Leys S.P."/>
            <person name="Kodjabachian L."/>
            <person name="Le Bivic A."/>
            <person name="Borchiellini C."/>
            <person name="Claverie J.M."/>
            <person name="Renard E."/>
        </authorList>
    </citation>
    <scope>NUCLEOTIDE SEQUENCE [LARGE SCALE GENOMIC DNA]</scope>
    <source>
        <strain evidence="5">SPO-2</strain>
    </source>
</reference>
<keyword evidence="6" id="KW-1185">Reference proteome</keyword>
<feature type="chain" id="PRO_5043518529" evidence="4">
    <location>
        <begin position="19"/>
        <end position="497"/>
    </location>
</feature>
<evidence type="ECO:0000256" key="1">
    <source>
        <dbReference type="ARBA" id="ARBA00022614"/>
    </source>
</evidence>
<evidence type="ECO:0000313" key="6">
    <source>
        <dbReference type="Proteomes" id="UP001165289"/>
    </source>
</evidence>
<dbReference type="Proteomes" id="UP001165289">
    <property type="component" value="Unassembled WGS sequence"/>
</dbReference>
<gene>
    <name evidence="5" type="ORF">LOD99_16019</name>
</gene>
<evidence type="ECO:0000313" key="5">
    <source>
        <dbReference type="EMBL" id="KAI6656715.1"/>
    </source>
</evidence>
<dbReference type="InterPro" id="IPR001611">
    <property type="entry name" value="Leu-rich_rpt"/>
</dbReference>
<keyword evidence="1" id="KW-0433">Leucine-rich repeat</keyword>
<dbReference type="InterPro" id="IPR032675">
    <property type="entry name" value="LRR_dom_sf"/>
</dbReference>
<protein>
    <submittedName>
        <fullName evidence="5">Leucine-rich repeats and immunoglobulin-like domains protein 2</fullName>
    </submittedName>
</protein>
<name>A0AAV7K6U7_9METZ</name>
<dbReference type="SMART" id="SM00369">
    <property type="entry name" value="LRR_TYP"/>
    <property type="match status" value="2"/>
</dbReference>